<dbReference type="InterPro" id="IPR008962">
    <property type="entry name" value="PapD-like_sf"/>
</dbReference>
<proteinExistence type="predicted"/>
<dbReference type="InterPro" id="IPR013783">
    <property type="entry name" value="Ig-like_fold"/>
</dbReference>
<sequence>MSYSFLLFCHYSYSRSPMAAVSSESGVIGPELIFIDRTLICFDPEQTQNIQTVNLKRNVPQKVSFRWLTNAPTRYIVSPNRGVIVDDKPLAVTIELLHQRFSPLHKMELQALVMRDNIAGDVFGDKRRSEEMQKIPLQLGTTLMNLDNAEFLSKQGSPNRSESLLSILDNEKNEDSKTQSLKDLHELLKTDISTIAKNIESTQQLEQVLTQQLSARTDQLNDLKKSIGEAETNSKNVDEQLKGMEEEMAKLPPQVTNGGTVPGICAIQ</sequence>
<name>A0AAV5WD40_9BILA</name>
<protein>
    <recommendedName>
        <fullName evidence="2">MSP domain-containing protein</fullName>
    </recommendedName>
</protein>
<keyword evidence="1" id="KW-0175">Coiled coil</keyword>
<dbReference type="Proteomes" id="UP001432322">
    <property type="component" value="Unassembled WGS sequence"/>
</dbReference>
<dbReference type="SUPFAM" id="SSF49354">
    <property type="entry name" value="PapD-like"/>
    <property type="match status" value="1"/>
</dbReference>
<keyword evidence="4" id="KW-1185">Reference proteome</keyword>
<feature type="coiled-coil region" evidence="1">
    <location>
        <begin position="220"/>
        <end position="247"/>
    </location>
</feature>
<dbReference type="Gene3D" id="2.60.40.10">
    <property type="entry name" value="Immunoglobulins"/>
    <property type="match status" value="1"/>
</dbReference>
<evidence type="ECO:0000259" key="2">
    <source>
        <dbReference type="Pfam" id="PF00635"/>
    </source>
</evidence>
<organism evidence="3 4">
    <name type="scientific">Pristionchus fissidentatus</name>
    <dbReference type="NCBI Taxonomy" id="1538716"/>
    <lineage>
        <taxon>Eukaryota</taxon>
        <taxon>Metazoa</taxon>
        <taxon>Ecdysozoa</taxon>
        <taxon>Nematoda</taxon>
        <taxon>Chromadorea</taxon>
        <taxon>Rhabditida</taxon>
        <taxon>Rhabditina</taxon>
        <taxon>Diplogasteromorpha</taxon>
        <taxon>Diplogasteroidea</taxon>
        <taxon>Neodiplogasteridae</taxon>
        <taxon>Pristionchus</taxon>
    </lineage>
</organism>
<reference evidence="3" key="1">
    <citation type="submission" date="2023-10" db="EMBL/GenBank/DDBJ databases">
        <title>Genome assembly of Pristionchus species.</title>
        <authorList>
            <person name="Yoshida K."/>
            <person name="Sommer R.J."/>
        </authorList>
    </citation>
    <scope>NUCLEOTIDE SEQUENCE</scope>
    <source>
        <strain evidence="3">RS5133</strain>
    </source>
</reference>
<dbReference type="EMBL" id="BTSY01000005">
    <property type="protein sequence ID" value="GMT28649.1"/>
    <property type="molecule type" value="Genomic_DNA"/>
</dbReference>
<evidence type="ECO:0000313" key="4">
    <source>
        <dbReference type="Proteomes" id="UP001432322"/>
    </source>
</evidence>
<comment type="caution">
    <text evidence="3">The sequence shown here is derived from an EMBL/GenBank/DDBJ whole genome shotgun (WGS) entry which is preliminary data.</text>
</comment>
<dbReference type="InterPro" id="IPR000535">
    <property type="entry name" value="MSP_dom"/>
</dbReference>
<gene>
    <name evidence="3" type="ORF">PFISCL1PPCAC_19946</name>
</gene>
<evidence type="ECO:0000256" key="1">
    <source>
        <dbReference type="SAM" id="Coils"/>
    </source>
</evidence>
<feature type="domain" description="MSP" evidence="2">
    <location>
        <begin position="38"/>
        <end position="115"/>
    </location>
</feature>
<dbReference type="AlphaFoldDB" id="A0AAV5WD40"/>
<accession>A0AAV5WD40</accession>
<evidence type="ECO:0000313" key="3">
    <source>
        <dbReference type="EMBL" id="GMT28649.1"/>
    </source>
</evidence>
<dbReference type="Pfam" id="PF00635">
    <property type="entry name" value="Motile_Sperm"/>
    <property type="match status" value="1"/>
</dbReference>